<keyword evidence="3" id="KW-1185">Reference proteome</keyword>
<dbReference type="PANTHER" id="PTHR37524">
    <property type="entry name" value="RIBOSOMAL RNA LARGE SUBUNIT METHYLTRANSFERASE M"/>
    <property type="match status" value="1"/>
</dbReference>
<feature type="domain" description="Ribosomal RNA methyltransferase FtsJ" evidence="1">
    <location>
        <begin position="179"/>
        <end position="280"/>
    </location>
</feature>
<organism evidence="2 3">
    <name type="scientific">Salininema proteolyticum</name>
    <dbReference type="NCBI Taxonomy" id="1607685"/>
    <lineage>
        <taxon>Bacteria</taxon>
        <taxon>Bacillati</taxon>
        <taxon>Actinomycetota</taxon>
        <taxon>Actinomycetes</taxon>
        <taxon>Glycomycetales</taxon>
        <taxon>Glycomycetaceae</taxon>
        <taxon>Salininema</taxon>
    </lineage>
</organism>
<keyword evidence="2" id="KW-0489">Methyltransferase</keyword>
<dbReference type="Proteomes" id="UP001595823">
    <property type="component" value="Unassembled WGS sequence"/>
</dbReference>
<dbReference type="PANTHER" id="PTHR37524:SF2">
    <property type="entry name" value="RIBOSOMAL RNA METHYLTRANSFERASE FTSJ DOMAIN-CONTAINING PROTEIN"/>
    <property type="match status" value="1"/>
</dbReference>
<dbReference type="GO" id="GO:0032259">
    <property type="term" value="P:methylation"/>
    <property type="evidence" value="ECO:0007669"/>
    <property type="project" value="UniProtKB-KW"/>
</dbReference>
<sequence length="340" mass="38080">MYSSLVSMAADSFWSMKKDLHRYVDDVVDVRRVGDESAVVTAEHSTAADLADIAASEPLPFLRHVTEVIAEYDPVEEGFDSVADRVARFLRDETDQTAVSLQTWLDGKVPYRFNRHEEWGSARDLLSDRGFDVSRVGAEWVVSICHTPDTVVVGLNRAEDSLSTWPGGQVRLARTPDQVSRAEFKLEELLQYVSLQASPGSLALDYGAAPGGWSRILAERGFEVTAVDPGDLDERVLDLPLVRHERTTAGNFLRDAKDRFDLIVNDMKMSPARSSRLMLDSRKVLKPSGRCVVTLKTGNRHVLPQLQESFGILRKGFTVEFARQLRHNRNEITVVLRNKG</sequence>
<dbReference type="InterPro" id="IPR029063">
    <property type="entry name" value="SAM-dependent_MTases_sf"/>
</dbReference>
<dbReference type="InterPro" id="IPR002877">
    <property type="entry name" value="RNA_MeTrfase_FtsJ_dom"/>
</dbReference>
<dbReference type="Pfam" id="PF01728">
    <property type="entry name" value="FtsJ"/>
    <property type="match status" value="1"/>
</dbReference>
<evidence type="ECO:0000313" key="3">
    <source>
        <dbReference type="Proteomes" id="UP001595823"/>
    </source>
</evidence>
<evidence type="ECO:0000313" key="2">
    <source>
        <dbReference type="EMBL" id="MFC4335432.1"/>
    </source>
</evidence>
<dbReference type="EMBL" id="JBHSDK010000013">
    <property type="protein sequence ID" value="MFC4335432.1"/>
    <property type="molecule type" value="Genomic_DNA"/>
</dbReference>
<evidence type="ECO:0000259" key="1">
    <source>
        <dbReference type="Pfam" id="PF01728"/>
    </source>
</evidence>
<reference evidence="3" key="1">
    <citation type="journal article" date="2019" name="Int. J. Syst. Evol. Microbiol.">
        <title>The Global Catalogue of Microorganisms (GCM) 10K type strain sequencing project: providing services to taxonomists for standard genome sequencing and annotation.</title>
        <authorList>
            <consortium name="The Broad Institute Genomics Platform"/>
            <consortium name="The Broad Institute Genome Sequencing Center for Infectious Disease"/>
            <person name="Wu L."/>
            <person name="Ma J."/>
        </authorList>
    </citation>
    <scope>NUCLEOTIDE SEQUENCE [LARGE SCALE GENOMIC DNA]</scope>
    <source>
        <strain evidence="3">IBRC-M 10908</strain>
    </source>
</reference>
<protein>
    <submittedName>
        <fullName evidence="2">SAM-dependent methyltransferase</fullName>
    </submittedName>
</protein>
<accession>A0ABV8TY79</accession>
<comment type="caution">
    <text evidence="2">The sequence shown here is derived from an EMBL/GenBank/DDBJ whole genome shotgun (WGS) entry which is preliminary data.</text>
</comment>
<name>A0ABV8TY79_9ACTN</name>
<dbReference type="SUPFAM" id="SSF53335">
    <property type="entry name" value="S-adenosyl-L-methionine-dependent methyltransferases"/>
    <property type="match status" value="1"/>
</dbReference>
<dbReference type="RefSeq" id="WP_380762560.1">
    <property type="nucleotide sequence ID" value="NZ_JBHUNX010000001.1"/>
</dbReference>
<keyword evidence="2" id="KW-0808">Transferase</keyword>
<dbReference type="GO" id="GO:0008168">
    <property type="term" value="F:methyltransferase activity"/>
    <property type="evidence" value="ECO:0007669"/>
    <property type="project" value="UniProtKB-KW"/>
</dbReference>
<dbReference type="Gene3D" id="3.40.50.150">
    <property type="entry name" value="Vaccinia Virus protein VP39"/>
    <property type="match status" value="1"/>
</dbReference>
<proteinExistence type="predicted"/>
<gene>
    <name evidence="2" type="ORF">ACFPET_09505</name>
</gene>